<dbReference type="SUPFAM" id="SSF47459">
    <property type="entry name" value="HLH, helix-loop-helix DNA-binding domain"/>
    <property type="match status" value="1"/>
</dbReference>
<dbReference type="Proteomes" id="UP000241462">
    <property type="component" value="Unassembled WGS sequence"/>
</dbReference>
<organism evidence="3 4">
    <name type="scientific">Coniella lustricola</name>
    <dbReference type="NCBI Taxonomy" id="2025994"/>
    <lineage>
        <taxon>Eukaryota</taxon>
        <taxon>Fungi</taxon>
        <taxon>Dikarya</taxon>
        <taxon>Ascomycota</taxon>
        <taxon>Pezizomycotina</taxon>
        <taxon>Sordariomycetes</taxon>
        <taxon>Sordariomycetidae</taxon>
        <taxon>Diaporthales</taxon>
        <taxon>Schizoparmaceae</taxon>
        <taxon>Coniella</taxon>
    </lineage>
</organism>
<sequence length="470" mass="49144">MPRTALPPTPASSTDIHGKDGSKQLSNLQMAFELPPAAMIHDSTPSTMTMPASPISQASHGKPYPIQPSETVKARRRSAAATAAAASAAKEDTQFALPPPPTRSRKIIQMKPRQQQQQEEKNKKAASEPAIVLAGSARGSNKKPPVATPAAGETISSKKKQPSATSAAGRKIARKTAHSLIERRRRSKMNEEFGVLKGMIPACTGEMHKLAILQASIEYVRYLQDCIEKLKSQREQESAQNVGVPASPEQEAFSPKHTFQQQQQQESVDAEEELQPDVEMTGSDIVGSPVSVTHSAASSAMSPQRPSPSPALAAQDAHSYPSPASRRKDSYTSISTTAMIQPAAAVAEHHRHYSFHSVTVSPAVGPGWGFGLPGGSAAATAAHYAASNHSALTSPALGPLREWDLDQEATAALLMLNADRRGTVSSSTGGAGAGGGGGPVSSSHNIGAGGRTSSSSGPARGMSVRDLLSS</sequence>
<dbReference type="GO" id="GO:0046983">
    <property type="term" value="F:protein dimerization activity"/>
    <property type="evidence" value="ECO:0007669"/>
    <property type="project" value="InterPro"/>
</dbReference>
<dbReference type="Gene3D" id="4.10.280.10">
    <property type="entry name" value="Helix-loop-helix DNA-binding domain"/>
    <property type="match status" value="1"/>
</dbReference>
<feature type="region of interest" description="Disordered" evidence="1">
    <location>
        <begin position="238"/>
        <end position="330"/>
    </location>
</feature>
<feature type="domain" description="BHLH" evidence="2">
    <location>
        <begin position="173"/>
        <end position="223"/>
    </location>
</feature>
<dbReference type="PANTHER" id="PTHR46266:SF4">
    <property type="entry name" value="TRANSCRIPTION FACTOR TT8"/>
    <property type="match status" value="1"/>
</dbReference>
<proteinExistence type="predicted"/>
<evidence type="ECO:0000313" key="4">
    <source>
        <dbReference type="Proteomes" id="UP000241462"/>
    </source>
</evidence>
<evidence type="ECO:0000313" key="3">
    <source>
        <dbReference type="EMBL" id="PSR92411.1"/>
    </source>
</evidence>
<feature type="compositionally biased region" description="Gly residues" evidence="1">
    <location>
        <begin position="429"/>
        <end position="439"/>
    </location>
</feature>
<keyword evidence="4" id="KW-1185">Reference proteome</keyword>
<evidence type="ECO:0000259" key="2">
    <source>
        <dbReference type="PROSITE" id="PS50888"/>
    </source>
</evidence>
<feature type="compositionally biased region" description="Pro residues" evidence="1">
    <location>
        <begin position="1"/>
        <end position="10"/>
    </location>
</feature>
<dbReference type="InterPro" id="IPR011598">
    <property type="entry name" value="bHLH_dom"/>
</dbReference>
<feature type="region of interest" description="Disordered" evidence="1">
    <location>
        <begin position="1"/>
        <end position="23"/>
    </location>
</feature>
<dbReference type="OrthoDB" id="690068at2759"/>
<name>A0A2T3ADL3_9PEZI</name>
<dbReference type="AlphaFoldDB" id="A0A2T3ADL3"/>
<dbReference type="PROSITE" id="PS50888">
    <property type="entry name" value="BHLH"/>
    <property type="match status" value="1"/>
</dbReference>
<reference evidence="3 4" key="1">
    <citation type="journal article" date="2018" name="Mycol. Prog.">
        <title>Coniella lustricola, a new species from submerged detritus.</title>
        <authorList>
            <person name="Raudabaugh D.B."/>
            <person name="Iturriaga T."/>
            <person name="Carver A."/>
            <person name="Mondo S."/>
            <person name="Pangilinan J."/>
            <person name="Lipzen A."/>
            <person name="He G."/>
            <person name="Amirebrahimi M."/>
            <person name="Grigoriev I.V."/>
            <person name="Miller A.N."/>
        </authorList>
    </citation>
    <scope>NUCLEOTIDE SEQUENCE [LARGE SCALE GENOMIC DNA]</scope>
    <source>
        <strain evidence="3 4">B22-T-1</strain>
    </source>
</reference>
<evidence type="ECO:0000256" key="1">
    <source>
        <dbReference type="SAM" id="MobiDB-lite"/>
    </source>
</evidence>
<dbReference type="Pfam" id="PF00010">
    <property type="entry name" value="HLH"/>
    <property type="match status" value="1"/>
</dbReference>
<gene>
    <name evidence="3" type="ORF">BD289DRAFT_459665</name>
</gene>
<feature type="region of interest" description="Disordered" evidence="1">
    <location>
        <begin position="39"/>
        <end position="173"/>
    </location>
</feature>
<dbReference type="InterPro" id="IPR036638">
    <property type="entry name" value="HLH_DNA-bd_sf"/>
</dbReference>
<dbReference type="InParanoid" id="A0A2T3ADL3"/>
<accession>A0A2T3ADL3</accession>
<protein>
    <recommendedName>
        <fullName evidence="2">BHLH domain-containing protein</fullName>
    </recommendedName>
</protein>
<feature type="compositionally biased region" description="Polar residues" evidence="1">
    <location>
        <begin position="290"/>
        <end position="304"/>
    </location>
</feature>
<dbReference type="PANTHER" id="PTHR46266">
    <property type="entry name" value="TRANSCRIPTION FACTOR TT8"/>
    <property type="match status" value="1"/>
</dbReference>
<feature type="compositionally biased region" description="Low complexity" evidence="1">
    <location>
        <begin position="79"/>
        <end position="88"/>
    </location>
</feature>
<dbReference type="STRING" id="2025994.A0A2T3ADL3"/>
<feature type="region of interest" description="Disordered" evidence="1">
    <location>
        <begin position="423"/>
        <end position="470"/>
    </location>
</feature>
<feature type="compositionally biased region" description="Polar residues" evidence="1">
    <location>
        <begin position="43"/>
        <end position="59"/>
    </location>
</feature>
<dbReference type="SMART" id="SM00353">
    <property type="entry name" value="HLH"/>
    <property type="match status" value="1"/>
</dbReference>
<dbReference type="EMBL" id="KZ678406">
    <property type="protein sequence ID" value="PSR92411.1"/>
    <property type="molecule type" value="Genomic_DNA"/>
</dbReference>